<sequence length="42" mass="5349">MCYHVDCHLSHWQLPGAWHHHIRWFVTFWLLIMMKNIVIEYR</sequence>
<name>A0A0A9G3G1_ARUDO</name>
<dbReference type="AlphaFoldDB" id="A0A0A9G3G1"/>
<keyword evidence="1" id="KW-0472">Membrane</keyword>
<reference evidence="2" key="2">
    <citation type="journal article" date="2015" name="Data Brief">
        <title>Shoot transcriptome of the giant reed, Arundo donax.</title>
        <authorList>
            <person name="Barrero R.A."/>
            <person name="Guerrero F.D."/>
            <person name="Moolhuijzen P."/>
            <person name="Goolsby J.A."/>
            <person name="Tidwell J."/>
            <person name="Bellgard S.E."/>
            <person name="Bellgard M.I."/>
        </authorList>
    </citation>
    <scope>NUCLEOTIDE SEQUENCE</scope>
    <source>
        <tissue evidence="2">Shoot tissue taken approximately 20 cm above the soil surface</tissue>
    </source>
</reference>
<evidence type="ECO:0000313" key="2">
    <source>
        <dbReference type="EMBL" id="JAE15168.1"/>
    </source>
</evidence>
<feature type="transmembrane region" description="Helical" evidence="1">
    <location>
        <begin position="22"/>
        <end position="39"/>
    </location>
</feature>
<reference evidence="2" key="1">
    <citation type="submission" date="2014-09" db="EMBL/GenBank/DDBJ databases">
        <authorList>
            <person name="Magalhaes I.L.F."/>
            <person name="Oliveira U."/>
            <person name="Santos F.R."/>
            <person name="Vidigal T.H.D.A."/>
            <person name="Brescovit A.D."/>
            <person name="Santos A.J."/>
        </authorList>
    </citation>
    <scope>NUCLEOTIDE SEQUENCE</scope>
    <source>
        <tissue evidence="2">Shoot tissue taken approximately 20 cm above the soil surface</tissue>
    </source>
</reference>
<protein>
    <submittedName>
        <fullName evidence="2">Uncharacterized protein</fullName>
    </submittedName>
</protein>
<dbReference type="EMBL" id="GBRH01182728">
    <property type="protein sequence ID" value="JAE15168.1"/>
    <property type="molecule type" value="Transcribed_RNA"/>
</dbReference>
<proteinExistence type="predicted"/>
<accession>A0A0A9G3G1</accession>
<organism evidence="2">
    <name type="scientific">Arundo donax</name>
    <name type="common">Giant reed</name>
    <name type="synonym">Donax arundinaceus</name>
    <dbReference type="NCBI Taxonomy" id="35708"/>
    <lineage>
        <taxon>Eukaryota</taxon>
        <taxon>Viridiplantae</taxon>
        <taxon>Streptophyta</taxon>
        <taxon>Embryophyta</taxon>
        <taxon>Tracheophyta</taxon>
        <taxon>Spermatophyta</taxon>
        <taxon>Magnoliopsida</taxon>
        <taxon>Liliopsida</taxon>
        <taxon>Poales</taxon>
        <taxon>Poaceae</taxon>
        <taxon>PACMAD clade</taxon>
        <taxon>Arundinoideae</taxon>
        <taxon>Arundineae</taxon>
        <taxon>Arundo</taxon>
    </lineage>
</organism>
<keyword evidence="1" id="KW-1133">Transmembrane helix</keyword>
<evidence type="ECO:0000256" key="1">
    <source>
        <dbReference type="SAM" id="Phobius"/>
    </source>
</evidence>
<keyword evidence="1" id="KW-0812">Transmembrane</keyword>